<dbReference type="RefSeq" id="WP_145619735.1">
    <property type="nucleotide sequence ID" value="NZ_JAYNFR010000080.1"/>
</dbReference>
<keyword evidence="3" id="KW-1185">Reference proteome</keyword>
<protein>
    <submittedName>
        <fullName evidence="2">Uncharacterized protein</fullName>
    </submittedName>
</protein>
<name>A0A560FB97_9PROT</name>
<feature type="compositionally biased region" description="Low complexity" evidence="1">
    <location>
        <begin position="66"/>
        <end position="76"/>
    </location>
</feature>
<sequence>MIVPPITAQAVPTPVLTPQQQSPTQNPSFLAAVAGAQGAAKPVATQTANAAQPTGKSEAGKDNRSGTDTGQSTDTGANAVRARSSAHPWRGQMLDVTV</sequence>
<organism evidence="2 3">
    <name type="scientific">Nitrospirillum amazonense</name>
    <dbReference type="NCBI Taxonomy" id="28077"/>
    <lineage>
        <taxon>Bacteria</taxon>
        <taxon>Pseudomonadati</taxon>
        <taxon>Pseudomonadota</taxon>
        <taxon>Alphaproteobacteria</taxon>
        <taxon>Rhodospirillales</taxon>
        <taxon>Azospirillaceae</taxon>
        <taxon>Nitrospirillum</taxon>
    </lineage>
</organism>
<evidence type="ECO:0000256" key="1">
    <source>
        <dbReference type="SAM" id="MobiDB-lite"/>
    </source>
</evidence>
<dbReference type="EMBL" id="VITO01000023">
    <property type="protein sequence ID" value="TWB18845.1"/>
    <property type="molecule type" value="Genomic_DNA"/>
</dbReference>
<dbReference type="AlphaFoldDB" id="A0A560FB97"/>
<reference evidence="2 3" key="1">
    <citation type="submission" date="2019-06" db="EMBL/GenBank/DDBJ databases">
        <title>Genomic Encyclopedia of Type Strains, Phase IV (KMG-V): Genome sequencing to study the core and pangenomes of soil and plant-associated prokaryotes.</title>
        <authorList>
            <person name="Whitman W."/>
        </authorList>
    </citation>
    <scope>NUCLEOTIDE SEQUENCE [LARGE SCALE GENOMIC DNA]</scope>
    <source>
        <strain evidence="2 3">BR 11865</strain>
    </source>
</reference>
<feature type="region of interest" description="Disordered" evidence="1">
    <location>
        <begin position="1"/>
        <end position="98"/>
    </location>
</feature>
<proteinExistence type="predicted"/>
<feature type="compositionally biased region" description="Low complexity" evidence="1">
    <location>
        <begin position="17"/>
        <end position="44"/>
    </location>
</feature>
<comment type="caution">
    <text evidence="2">The sequence shown here is derived from an EMBL/GenBank/DDBJ whole genome shotgun (WGS) entry which is preliminary data.</text>
</comment>
<accession>A0A560FB97</accession>
<dbReference type="Proteomes" id="UP000316545">
    <property type="component" value="Unassembled WGS sequence"/>
</dbReference>
<evidence type="ECO:0000313" key="3">
    <source>
        <dbReference type="Proteomes" id="UP000316545"/>
    </source>
</evidence>
<gene>
    <name evidence="2" type="ORF">FBZ88_1231</name>
</gene>
<feature type="compositionally biased region" description="Polar residues" evidence="1">
    <location>
        <begin position="45"/>
        <end position="55"/>
    </location>
</feature>
<evidence type="ECO:0000313" key="2">
    <source>
        <dbReference type="EMBL" id="TWB18845.1"/>
    </source>
</evidence>